<feature type="compositionally biased region" description="Acidic residues" evidence="2">
    <location>
        <begin position="367"/>
        <end position="383"/>
    </location>
</feature>
<evidence type="ECO:0000313" key="4">
    <source>
        <dbReference type="Proteomes" id="UP001140560"/>
    </source>
</evidence>
<dbReference type="Proteomes" id="UP001140560">
    <property type="component" value="Unassembled WGS sequence"/>
</dbReference>
<dbReference type="OrthoDB" id="3798148at2759"/>
<evidence type="ECO:0000256" key="2">
    <source>
        <dbReference type="SAM" id="MobiDB-lite"/>
    </source>
</evidence>
<gene>
    <name evidence="3" type="ORF">N0V83_010036</name>
</gene>
<dbReference type="AlphaFoldDB" id="A0A9W9CHL1"/>
<keyword evidence="4" id="KW-1185">Reference proteome</keyword>
<comment type="caution">
    <text evidence="3">The sequence shown here is derived from an EMBL/GenBank/DDBJ whole genome shotgun (WGS) entry which is preliminary data.</text>
</comment>
<feature type="region of interest" description="Disordered" evidence="2">
    <location>
        <begin position="1"/>
        <end position="47"/>
    </location>
</feature>
<dbReference type="InterPro" id="IPR016197">
    <property type="entry name" value="Chromo-like_dom_sf"/>
</dbReference>
<dbReference type="SUPFAM" id="SSF54160">
    <property type="entry name" value="Chromo domain-like"/>
    <property type="match status" value="1"/>
</dbReference>
<evidence type="ECO:0000313" key="3">
    <source>
        <dbReference type="EMBL" id="KAJ4362919.1"/>
    </source>
</evidence>
<dbReference type="CDD" id="cd00024">
    <property type="entry name" value="CD_CSD"/>
    <property type="match status" value="1"/>
</dbReference>
<protein>
    <submittedName>
        <fullName evidence="3">Uncharacterized protein</fullName>
    </submittedName>
</protein>
<feature type="compositionally biased region" description="Acidic residues" evidence="2">
    <location>
        <begin position="397"/>
        <end position="411"/>
    </location>
</feature>
<sequence>MARKMMTARKETRQPKATSRVTGTTSAGVKKPKPKSKPKPEPPNQTTKWRIRRILAERTMAKETKYLVDWLPNWEPEGSLAGAAIILKEWEQNKKKDRTFTFNGDEVLKSTNETEDASSEFVKRMLHTIAREFKKFMSKNPAELARDLFKDEDWEFARSKYQQHAKNLAGKDKESTPTAAEVLRRTYIRMRSLNKHTFEKADLHYGAVKLKYVGQIDPSMRPETPDKLLKLAKTRPASSAAAFLSPLFSPVLLSIDPSHWKNDTAHRHLRALDPIVRMLPTQAPYLLSMTHVWPLFLTRLFIFADDISPMVQNVGITVGQEWPEKTRDELMWNYLKVSEGVDGRSVDCVERTYLEARDTVMWFVDGRDEEEGGTEEEDEDEDGNGGSARRQPKVMWDDGDGEKGGEEDEGFEEGRRVRLRGCRMMRG</sequence>
<feature type="compositionally biased region" description="Polar residues" evidence="2">
    <location>
        <begin position="15"/>
        <end position="27"/>
    </location>
</feature>
<evidence type="ECO:0000256" key="1">
    <source>
        <dbReference type="ARBA" id="ARBA00011353"/>
    </source>
</evidence>
<name>A0A9W9CHL1_9PLEO</name>
<dbReference type="EMBL" id="JAPEUY010000020">
    <property type="protein sequence ID" value="KAJ4362919.1"/>
    <property type="molecule type" value="Genomic_DNA"/>
</dbReference>
<dbReference type="Gene3D" id="2.40.50.40">
    <property type="match status" value="1"/>
</dbReference>
<reference evidence="3" key="1">
    <citation type="submission" date="2022-10" db="EMBL/GenBank/DDBJ databases">
        <title>Tapping the CABI collections for fungal endophytes: first genome assemblies for Collariella, Neodidymelliopsis, Ascochyta clinopodiicola, Didymella pomorum, Didymosphaeria variabile, Neocosmospora piperis and Neocucurbitaria cava.</title>
        <authorList>
            <person name="Hill R."/>
        </authorList>
    </citation>
    <scope>NUCLEOTIDE SEQUENCE</scope>
    <source>
        <strain evidence="3">IMI 356814</strain>
    </source>
</reference>
<organism evidence="3 4">
    <name type="scientific">Neocucurbitaria cava</name>
    <dbReference type="NCBI Taxonomy" id="798079"/>
    <lineage>
        <taxon>Eukaryota</taxon>
        <taxon>Fungi</taxon>
        <taxon>Dikarya</taxon>
        <taxon>Ascomycota</taxon>
        <taxon>Pezizomycotina</taxon>
        <taxon>Dothideomycetes</taxon>
        <taxon>Pleosporomycetidae</taxon>
        <taxon>Pleosporales</taxon>
        <taxon>Pleosporineae</taxon>
        <taxon>Cucurbitariaceae</taxon>
        <taxon>Neocucurbitaria</taxon>
    </lineage>
</organism>
<comment type="subunit">
    <text evidence="1">Component of the NuA4 histone acetyltransferase complex.</text>
</comment>
<feature type="region of interest" description="Disordered" evidence="2">
    <location>
        <begin position="364"/>
        <end position="414"/>
    </location>
</feature>
<accession>A0A9W9CHL1</accession>
<proteinExistence type="predicted"/>